<gene>
    <name evidence="1" type="ORF">UY3_12597</name>
</gene>
<proteinExistence type="predicted"/>
<reference evidence="2" key="1">
    <citation type="journal article" date="2013" name="Nat. Genet.">
        <title>The draft genomes of soft-shell turtle and green sea turtle yield insights into the development and evolution of the turtle-specific body plan.</title>
        <authorList>
            <person name="Wang Z."/>
            <person name="Pascual-Anaya J."/>
            <person name="Zadissa A."/>
            <person name="Li W."/>
            <person name="Niimura Y."/>
            <person name="Huang Z."/>
            <person name="Li C."/>
            <person name="White S."/>
            <person name="Xiong Z."/>
            <person name="Fang D."/>
            <person name="Wang B."/>
            <person name="Ming Y."/>
            <person name="Chen Y."/>
            <person name="Zheng Y."/>
            <person name="Kuraku S."/>
            <person name="Pignatelli M."/>
            <person name="Herrero J."/>
            <person name="Beal K."/>
            <person name="Nozawa M."/>
            <person name="Li Q."/>
            <person name="Wang J."/>
            <person name="Zhang H."/>
            <person name="Yu L."/>
            <person name="Shigenobu S."/>
            <person name="Wang J."/>
            <person name="Liu J."/>
            <person name="Flicek P."/>
            <person name="Searle S."/>
            <person name="Wang J."/>
            <person name="Kuratani S."/>
            <person name="Yin Y."/>
            <person name="Aken B."/>
            <person name="Zhang G."/>
            <person name="Irie N."/>
        </authorList>
    </citation>
    <scope>NUCLEOTIDE SEQUENCE [LARGE SCALE GENOMIC DNA]</scope>
</reference>
<organism evidence="1 2">
    <name type="scientific">Chelonia mydas</name>
    <name type="common">Green sea-turtle</name>
    <name type="synonym">Chelonia agassizi</name>
    <dbReference type="NCBI Taxonomy" id="8469"/>
    <lineage>
        <taxon>Eukaryota</taxon>
        <taxon>Metazoa</taxon>
        <taxon>Chordata</taxon>
        <taxon>Craniata</taxon>
        <taxon>Vertebrata</taxon>
        <taxon>Euteleostomi</taxon>
        <taxon>Archelosauria</taxon>
        <taxon>Testudinata</taxon>
        <taxon>Testudines</taxon>
        <taxon>Cryptodira</taxon>
        <taxon>Durocryptodira</taxon>
        <taxon>Americhelydia</taxon>
        <taxon>Chelonioidea</taxon>
        <taxon>Cheloniidae</taxon>
        <taxon>Chelonia</taxon>
    </lineage>
</organism>
<name>M7BQ51_CHEMY</name>
<protein>
    <submittedName>
        <fullName evidence="1">Uncharacterized protein</fullName>
    </submittedName>
</protein>
<dbReference type="AlphaFoldDB" id="M7BQ51"/>
<keyword evidence="2" id="KW-1185">Reference proteome</keyword>
<evidence type="ECO:0000313" key="2">
    <source>
        <dbReference type="Proteomes" id="UP000031443"/>
    </source>
</evidence>
<dbReference type="EMBL" id="KB550905">
    <property type="protein sequence ID" value="EMP30272.1"/>
    <property type="molecule type" value="Genomic_DNA"/>
</dbReference>
<evidence type="ECO:0000313" key="1">
    <source>
        <dbReference type="EMBL" id="EMP30272.1"/>
    </source>
</evidence>
<accession>M7BQ51</accession>
<sequence length="73" mass="8420">MDRKYWLPLKIFQCPFVIESQVASSISVTAVGELSHRQLQCCKRRQALSFSSFSPPEINSCFHGKEQNIYKKP</sequence>
<dbReference type="Proteomes" id="UP000031443">
    <property type="component" value="Unassembled WGS sequence"/>
</dbReference>